<organism evidence="1">
    <name type="scientific">Equus asinus asinus</name>
    <dbReference type="NCBI Taxonomy" id="83772"/>
    <lineage>
        <taxon>Eukaryota</taxon>
        <taxon>Metazoa</taxon>
        <taxon>Chordata</taxon>
        <taxon>Craniata</taxon>
        <taxon>Vertebrata</taxon>
        <taxon>Euteleostomi</taxon>
        <taxon>Mammalia</taxon>
        <taxon>Eutheria</taxon>
        <taxon>Laurasiatheria</taxon>
        <taxon>Perissodactyla</taxon>
        <taxon>Equidae</taxon>
        <taxon>Equus</taxon>
    </lineage>
</organism>
<evidence type="ECO:0000313" key="1">
    <source>
        <dbReference type="Ensembl" id="ENSEASP00005016632.1"/>
    </source>
</evidence>
<proteinExistence type="predicted"/>
<sequence length="134" mass="14885">LMEGLLLEVEGIQRGCHLEEAAPRRADGARPDDPRRLVDTQFTDIAGPGERAPLGQHHGVTAGGRCDQWWLRQPDWGLRCQGAEHRGVHPPQVLKEPLHHLVPVTVVVLQGHFGDLKHRVELVRGVEMTEGETP</sequence>
<name>A0A8C4PMR7_EQUAS</name>
<reference evidence="1" key="1">
    <citation type="submission" date="2023-03" db="UniProtKB">
        <authorList>
            <consortium name="Ensembl"/>
        </authorList>
    </citation>
    <scope>IDENTIFICATION</scope>
</reference>
<accession>A0A8C4PMR7</accession>
<dbReference type="AlphaFoldDB" id="A0A8C4PMR7"/>
<dbReference type="Ensembl" id="ENSEAST00005018066.1">
    <property type="protein sequence ID" value="ENSEASP00005016632.1"/>
    <property type="gene ID" value="ENSEASG00005011509.1"/>
</dbReference>
<dbReference type="OMA" id="ERIQSCC"/>
<protein>
    <submittedName>
        <fullName evidence="1">Uncharacterized protein</fullName>
    </submittedName>
</protein>